<dbReference type="Gene3D" id="3.30.1360.200">
    <property type="match status" value="1"/>
</dbReference>
<dbReference type="EMBL" id="BNCF01000012">
    <property type="protein sequence ID" value="GHE39589.1"/>
    <property type="molecule type" value="Genomic_DNA"/>
</dbReference>
<evidence type="ECO:0000313" key="3">
    <source>
        <dbReference type="Proteomes" id="UP000636453"/>
    </source>
</evidence>
<proteinExistence type="predicted"/>
<keyword evidence="3" id="KW-1185">Reference proteome</keyword>
<comment type="caution">
    <text evidence="2">The sequence shown here is derived from an EMBL/GenBank/DDBJ whole genome shotgun (WGS) entry which is preliminary data.</text>
</comment>
<accession>A0A918Z725</accession>
<name>A0A918Z725_9GAMM</name>
<sequence>MPVRAGRKRGGSARALAAALLMVAGACVARQPRADIELRLVEAGPCEACRREPALDEAVAGEAHLRPAVATGADLGALQGAVDEEGRFVLLGEVEAATAARIAAALAAHPDRPLAVVVEGRVLSVAKVEAPLAGRFVLAFGADTAAELHDLLDASTVEPETRHGAGDGAEAVR</sequence>
<evidence type="ECO:0000256" key="1">
    <source>
        <dbReference type="SAM" id="SignalP"/>
    </source>
</evidence>
<dbReference type="AlphaFoldDB" id="A0A918Z725"/>
<organism evidence="2 3">
    <name type="scientific">Vulcaniibacterium thermophilum</name>
    <dbReference type="NCBI Taxonomy" id="1169913"/>
    <lineage>
        <taxon>Bacteria</taxon>
        <taxon>Pseudomonadati</taxon>
        <taxon>Pseudomonadota</taxon>
        <taxon>Gammaproteobacteria</taxon>
        <taxon>Lysobacterales</taxon>
        <taxon>Lysobacteraceae</taxon>
        <taxon>Vulcaniibacterium</taxon>
    </lineage>
</organism>
<evidence type="ECO:0000313" key="2">
    <source>
        <dbReference type="EMBL" id="GHE39589.1"/>
    </source>
</evidence>
<reference evidence="2" key="2">
    <citation type="submission" date="2020-09" db="EMBL/GenBank/DDBJ databases">
        <authorList>
            <person name="Sun Q."/>
            <person name="Kim S."/>
        </authorList>
    </citation>
    <scope>NUCLEOTIDE SEQUENCE</scope>
    <source>
        <strain evidence="2">KCTC 32020</strain>
    </source>
</reference>
<gene>
    <name evidence="2" type="ORF">GCM10007167_22190</name>
</gene>
<dbReference type="Proteomes" id="UP000636453">
    <property type="component" value="Unassembled WGS sequence"/>
</dbReference>
<reference evidence="2" key="1">
    <citation type="journal article" date="2014" name="Int. J. Syst. Evol. Microbiol.">
        <title>Complete genome sequence of Corynebacterium casei LMG S-19264T (=DSM 44701T), isolated from a smear-ripened cheese.</title>
        <authorList>
            <consortium name="US DOE Joint Genome Institute (JGI-PGF)"/>
            <person name="Walter F."/>
            <person name="Albersmeier A."/>
            <person name="Kalinowski J."/>
            <person name="Ruckert C."/>
        </authorList>
    </citation>
    <scope>NUCLEOTIDE SEQUENCE</scope>
    <source>
        <strain evidence="2">KCTC 32020</strain>
    </source>
</reference>
<feature type="signal peptide" evidence="1">
    <location>
        <begin position="1"/>
        <end position="29"/>
    </location>
</feature>
<dbReference type="RefSeq" id="WP_146475356.1">
    <property type="nucleotide sequence ID" value="NZ_BNCF01000012.1"/>
</dbReference>
<keyword evidence="1" id="KW-0732">Signal</keyword>
<feature type="chain" id="PRO_5037571339" evidence="1">
    <location>
        <begin position="30"/>
        <end position="173"/>
    </location>
</feature>
<dbReference type="PROSITE" id="PS51257">
    <property type="entry name" value="PROKAR_LIPOPROTEIN"/>
    <property type="match status" value="1"/>
</dbReference>
<protein>
    <submittedName>
        <fullName evidence="2">Uncharacterized protein</fullName>
    </submittedName>
</protein>